<sequence length="321" mass="32913">MRRELQSGVLLAVLALTGASISGCGAEPYRPADEQQVGACDGVARPAELSLIPPDAVITDVAICVGPVEQYVGGQGLYTFDTVRTLPAAKIPELMAGLTLPDASGTAEACSLVLIRGTPAFTVTLADGSRIRPGVPGDGCHLRGEATKAFSDLSSMPVRSKVRGKQVSTEFEIATGCESSGKSVAIQIDAQDGTRARLPGLPSGAISVCRYRNGQDQEGPLVAAGLPSRAAVVATWPVASALSTPTCARPADVMTGPAVDWVTVRQAAIKPYRFDGTGSRLLAFVELGGCRRLVTSRGGVAGSLDQATVEALAALADTPVG</sequence>
<dbReference type="AlphaFoldDB" id="A0AAU8DPK2"/>
<evidence type="ECO:0008006" key="2">
    <source>
        <dbReference type="Google" id="ProtNLM"/>
    </source>
</evidence>
<proteinExistence type="predicted"/>
<organism evidence="1">
    <name type="scientific">Nakamurella sp. A5-74</name>
    <dbReference type="NCBI Taxonomy" id="3158264"/>
    <lineage>
        <taxon>Bacteria</taxon>
        <taxon>Bacillati</taxon>
        <taxon>Actinomycetota</taxon>
        <taxon>Actinomycetes</taxon>
        <taxon>Nakamurellales</taxon>
        <taxon>Nakamurellaceae</taxon>
        <taxon>Nakamurella</taxon>
    </lineage>
</organism>
<dbReference type="PROSITE" id="PS51257">
    <property type="entry name" value="PROKAR_LIPOPROTEIN"/>
    <property type="match status" value="1"/>
</dbReference>
<gene>
    <name evidence="1" type="ORF">ABLG96_18965</name>
</gene>
<evidence type="ECO:0000313" key="1">
    <source>
        <dbReference type="EMBL" id="XCG63258.1"/>
    </source>
</evidence>
<dbReference type="RefSeq" id="WP_353648873.1">
    <property type="nucleotide sequence ID" value="NZ_CP159218.1"/>
</dbReference>
<reference evidence="1" key="1">
    <citation type="submission" date="2024-05" db="EMBL/GenBank/DDBJ databases">
        <authorList>
            <person name="Cai S.Y."/>
            <person name="Jin L.M."/>
            <person name="Li H.R."/>
        </authorList>
    </citation>
    <scope>NUCLEOTIDE SEQUENCE</scope>
    <source>
        <strain evidence="1">A5-74</strain>
    </source>
</reference>
<protein>
    <recommendedName>
        <fullName evidence="2">DUF3558 domain-containing protein</fullName>
    </recommendedName>
</protein>
<dbReference type="EMBL" id="CP159218">
    <property type="protein sequence ID" value="XCG63258.1"/>
    <property type="molecule type" value="Genomic_DNA"/>
</dbReference>
<name>A0AAU8DPK2_9ACTN</name>
<accession>A0AAU8DPK2</accession>